<protein>
    <submittedName>
        <fullName evidence="1">Uncharacterized protein</fullName>
    </submittedName>
</protein>
<evidence type="ECO:0000313" key="1">
    <source>
        <dbReference type="EMBL" id="RNG26160.1"/>
    </source>
</evidence>
<dbReference type="EMBL" id="RIBZ01000206">
    <property type="protein sequence ID" value="RNG26160.1"/>
    <property type="molecule type" value="Genomic_DNA"/>
</dbReference>
<proteinExistence type="predicted"/>
<reference evidence="1 2" key="1">
    <citation type="submission" date="2018-11" db="EMBL/GenBank/DDBJ databases">
        <title>The Potential of Streptomyces as Biocontrol Agents against the Tomato grey mould, Botrytis cinerea (Gray mold) Frontiers in Microbiology.</title>
        <authorList>
            <person name="Li D."/>
        </authorList>
    </citation>
    <scope>NUCLEOTIDE SEQUENCE [LARGE SCALE GENOMIC DNA]</scope>
    <source>
        <strain evidence="1 2">NEAU-LD23</strain>
    </source>
</reference>
<organism evidence="1 2">
    <name type="scientific">Streptomyces botrytidirepellens</name>
    <dbReference type="NCBI Taxonomy" id="2486417"/>
    <lineage>
        <taxon>Bacteria</taxon>
        <taxon>Bacillati</taxon>
        <taxon>Actinomycetota</taxon>
        <taxon>Actinomycetes</taxon>
        <taxon>Kitasatosporales</taxon>
        <taxon>Streptomycetaceae</taxon>
        <taxon>Streptomyces</taxon>
    </lineage>
</organism>
<keyword evidence="2" id="KW-1185">Reference proteome</keyword>
<evidence type="ECO:0000313" key="2">
    <source>
        <dbReference type="Proteomes" id="UP000275401"/>
    </source>
</evidence>
<comment type="caution">
    <text evidence="1">The sequence shown here is derived from an EMBL/GenBank/DDBJ whole genome shotgun (WGS) entry which is preliminary data.</text>
</comment>
<dbReference type="AlphaFoldDB" id="A0A3M8W9D7"/>
<accession>A0A3M8W9D7</accession>
<dbReference type="Proteomes" id="UP000275401">
    <property type="component" value="Unassembled WGS sequence"/>
</dbReference>
<gene>
    <name evidence="1" type="ORF">EEJ42_15990</name>
</gene>
<sequence>MGVLLRDALAHQGVSFRVVKPYDRLPPEYLVAQADLTGPRVWIHGCDCNGSTHYDIPRAGLLAVAAVVTDEDGTRFVFDGFSRDEARPVAQAEACARAVAVFLGLEPREPECTWCQDYGQYPIHDGNTDAVLYHRACENPLCVARRQERAALYAAQLREPVTVGLDVLEPVLCTQCPYGNYQQVPGLDVYACTAGCGHTVTATADGFTLLRENGRDQHLTAYEGLLHIAEPAGSVPPF</sequence>
<name>A0A3M8W9D7_9ACTN</name>